<organism evidence="8 9">
    <name type="scientific">Myriangium duriaei CBS 260.36</name>
    <dbReference type="NCBI Taxonomy" id="1168546"/>
    <lineage>
        <taxon>Eukaryota</taxon>
        <taxon>Fungi</taxon>
        <taxon>Dikarya</taxon>
        <taxon>Ascomycota</taxon>
        <taxon>Pezizomycotina</taxon>
        <taxon>Dothideomycetes</taxon>
        <taxon>Dothideomycetidae</taxon>
        <taxon>Myriangiales</taxon>
        <taxon>Myriangiaceae</taxon>
        <taxon>Myriangium</taxon>
    </lineage>
</organism>
<dbReference type="Pfam" id="PF03006">
    <property type="entry name" value="HlyIII"/>
    <property type="match status" value="1"/>
</dbReference>
<comment type="caution">
    <text evidence="8">The sequence shown here is derived from an EMBL/GenBank/DDBJ whole genome shotgun (WGS) entry which is preliminary data.</text>
</comment>
<comment type="subcellular location">
    <subcellularLocation>
        <location evidence="1">Membrane</location>
        <topology evidence="1">Multi-pass membrane protein</topology>
    </subcellularLocation>
</comment>
<feature type="transmembrane region" description="Helical" evidence="7">
    <location>
        <begin position="219"/>
        <end position="240"/>
    </location>
</feature>
<reference evidence="8" key="1">
    <citation type="journal article" date="2020" name="Stud. Mycol.">
        <title>101 Dothideomycetes genomes: a test case for predicting lifestyles and emergence of pathogens.</title>
        <authorList>
            <person name="Haridas S."/>
            <person name="Albert R."/>
            <person name="Binder M."/>
            <person name="Bloem J."/>
            <person name="Labutti K."/>
            <person name="Salamov A."/>
            <person name="Andreopoulos B."/>
            <person name="Baker S."/>
            <person name="Barry K."/>
            <person name="Bills G."/>
            <person name="Bluhm B."/>
            <person name="Cannon C."/>
            <person name="Castanera R."/>
            <person name="Culley D."/>
            <person name="Daum C."/>
            <person name="Ezra D."/>
            <person name="Gonzalez J."/>
            <person name="Henrissat B."/>
            <person name="Kuo A."/>
            <person name="Liang C."/>
            <person name="Lipzen A."/>
            <person name="Lutzoni F."/>
            <person name="Magnuson J."/>
            <person name="Mondo S."/>
            <person name="Nolan M."/>
            <person name="Ohm R."/>
            <person name="Pangilinan J."/>
            <person name="Park H.-J."/>
            <person name="Ramirez L."/>
            <person name="Alfaro M."/>
            <person name="Sun H."/>
            <person name="Tritt A."/>
            <person name="Yoshinaga Y."/>
            <person name="Zwiers L.-H."/>
            <person name="Turgeon B."/>
            <person name="Goodwin S."/>
            <person name="Spatafora J."/>
            <person name="Crous P."/>
            <person name="Grigoriev I."/>
        </authorList>
    </citation>
    <scope>NUCLEOTIDE SEQUENCE</scope>
    <source>
        <strain evidence="8">CBS 260.36</strain>
    </source>
</reference>
<evidence type="ECO:0000256" key="6">
    <source>
        <dbReference type="PIRSR" id="PIRSR604254-1"/>
    </source>
</evidence>
<dbReference type="GO" id="GO:0006882">
    <property type="term" value="P:intracellular zinc ion homeostasis"/>
    <property type="evidence" value="ECO:0007669"/>
    <property type="project" value="TreeGrafter"/>
</dbReference>
<evidence type="ECO:0000256" key="4">
    <source>
        <dbReference type="ARBA" id="ARBA00022989"/>
    </source>
</evidence>
<dbReference type="GO" id="GO:0046872">
    <property type="term" value="F:metal ion binding"/>
    <property type="evidence" value="ECO:0007669"/>
    <property type="project" value="UniProtKB-KW"/>
</dbReference>
<feature type="transmembrane region" description="Helical" evidence="7">
    <location>
        <begin position="131"/>
        <end position="151"/>
    </location>
</feature>
<evidence type="ECO:0000256" key="1">
    <source>
        <dbReference type="ARBA" id="ARBA00004141"/>
    </source>
</evidence>
<comment type="similarity">
    <text evidence="2">Belongs to the ADIPOR family.</text>
</comment>
<keyword evidence="6" id="KW-0862">Zinc</keyword>
<evidence type="ECO:0000313" key="8">
    <source>
        <dbReference type="EMBL" id="KAF2150489.1"/>
    </source>
</evidence>
<dbReference type="InterPro" id="IPR004254">
    <property type="entry name" value="AdipoR/HlyIII-related"/>
</dbReference>
<evidence type="ECO:0000256" key="5">
    <source>
        <dbReference type="ARBA" id="ARBA00023136"/>
    </source>
</evidence>
<evidence type="ECO:0000313" key="9">
    <source>
        <dbReference type="Proteomes" id="UP000799439"/>
    </source>
</evidence>
<keyword evidence="4 7" id="KW-1133">Transmembrane helix</keyword>
<feature type="transmembrane region" description="Helical" evidence="7">
    <location>
        <begin position="191"/>
        <end position="212"/>
    </location>
</feature>
<name>A0A9P4IX80_9PEZI</name>
<keyword evidence="5 7" id="KW-0472">Membrane</keyword>
<evidence type="ECO:0000256" key="2">
    <source>
        <dbReference type="ARBA" id="ARBA00007018"/>
    </source>
</evidence>
<evidence type="ECO:0000256" key="3">
    <source>
        <dbReference type="ARBA" id="ARBA00022692"/>
    </source>
</evidence>
<feature type="binding site" evidence="6">
    <location>
        <position position="258"/>
    </location>
    <ligand>
        <name>Zn(2+)</name>
        <dbReference type="ChEBI" id="CHEBI:29105"/>
    </ligand>
</feature>
<dbReference type="Proteomes" id="UP000799439">
    <property type="component" value="Unassembled WGS sequence"/>
</dbReference>
<evidence type="ECO:0000256" key="7">
    <source>
        <dbReference type="SAM" id="Phobius"/>
    </source>
</evidence>
<dbReference type="GO" id="GO:0038023">
    <property type="term" value="F:signaling receptor activity"/>
    <property type="evidence" value="ECO:0007669"/>
    <property type="project" value="TreeGrafter"/>
</dbReference>
<dbReference type="GO" id="GO:0016020">
    <property type="term" value="C:membrane"/>
    <property type="evidence" value="ECO:0007669"/>
    <property type="project" value="UniProtKB-SubCell"/>
</dbReference>
<dbReference type="PANTHER" id="PTHR20855:SF52">
    <property type="entry name" value="ADIPONECTIN RECEPTOR PROTEIN"/>
    <property type="match status" value="1"/>
</dbReference>
<feature type="transmembrane region" description="Helical" evidence="7">
    <location>
        <begin position="63"/>
        <end position="81"/>
    </location>
</feature>
<dbReference type="OrthoDB" id="529367at2759"/>
<protein>
    <submittedName>
        <fullName evidence="8">Adiponectin receptor protein 1</fullName>
    </submittedName>
</protein>
<keyword evidence="3 7" id="KW-0812">Transmembrane</keyword>
<feature type="transmembrane region" description="Helical" evidence="7">
    <location>
        <begin position="93"/>
        <end position="111"/>
    </location>
</feature>
<feature type="binding site" evidence="6">
    <location>
        <position position="112"/>
    </location>
    <ligand>
        <name>Zn(2+)</name>
        <dbReference type="ChEBI" id="CHEBI:29105"/>
    </ligand>
</feature>
<feature type="transmembrane region" description="Helical" evidence="7">
    <location>
        <begin position="158"/>
        <end position="179"/>
    </location>
</feature>
<accession>A0A9P4IX80</accession>
<dbReference type="PANTHER" id="PTHR20855">
    <property type="entry name" value="ADIPOR/PROGESTIN RECEPTOR-RELATED"/>
    <property type="match status" value="1"/>
</dbReference>
<feature type="binding site" evidence="6">
    <location>
        <position position="262"/>
    </location>
    <ligand>
        <name>Zn(2+)</name>
        <dbReference type="ChEBI" id="CHEBI:29105"/>
    </ligand>
</feature>
<keyword evidence="9" id="KW-1185">Reference proteome</keyword>
<dbReference type="EMBL" id="ML996089">
    <property type="protein sequence ID" value="KAF2150489.1"/>
    <property type="molecule type" value="Genomic_DNA"/>
</dbReference>
<feature type="transmembrane region" description="Helical" evidence="7">
    <location>
        <begin position="260"/>
        <end position="276"/>
    </location>
</feature>
<gene>
    <name evidence="8" type="ORF">K461DRAFT_280485</name>
</gene>
<proteinExistence type="inferred from homology"/>
<keyword evidence="8" id="KW-0675">Receptor</keyword>
<sequence length="297" mass="32430">MSTKSSHIARPNRKGVYRLLTWREIEPWQQDNEYILTGYRSAISSTSACLKSVFELHNETTNIWTHLLGAFLFISYIHTALSPSQYFFPGSSALIVFHSSVILCFLLSTLFHLFSSHSAPIHSLGHSLDHLGIVLVFLGTGLSTAQVAFLCTPALRTFYTLLLIFAAGLAGLATLRPAFRVPAARPLRLAVYVVLGLSLFLPGVHAVASLGWQEANRRAGLASFAGLAVVNFTGAAIYALRVPERWTGGATDLLGQSHNWMHVFVVAGAVIRGWGLKEAVEDWSVRRIGVVCADGRP</sequence>
<dbReference type="AlphaFoldDB" id="A0A9P4IX80"/>
<keyword evidence="6" id="KW-0479">Metal-binding</keyword>